<feature type="domain" description="Protein CotJB" evidence="1">
    <location>
        <begin position="6"/>
        <end position="82"/>
    </location>
</feature>
<accession>A0A7C8LJH0</accession>
<dbReference type="Proteomes" id="UP000483018">
    <property type="component" value="Unassembled WGS sequence"/>
</dbReference>
<sequence length="99" mass="12077">MDMNREQLMRKIQEVEFAVIDINLFLDTHPTHQQALMDFNKLTQELMNLKMMYERQYGPLTNFGYAPSQYPWQWIESPWPWEDEYTCKEDMPCGFMKRS</sequence>
<dbReference type="InterPro" id="IPR024207">
    <property type="entry name" value="CotJB_dom"/>
</dbReference>
<keyword evidence="3" id="KW-1185">Reference proteome</keyword>
<evidence type="ECO:0000313" key="3">
    <source>
        <dbReference type="Proteomes" id="UP000483018"/>
    </source>
</evidence>
<dbReference type="RefSeq" id="WP_158738899.1">
    <property type="nucleotide sequence ID" value="NZ_JAFBEP010000004.1"/>
</dbReference>
<dbReference type="PIRSF" id="PIRSF010606">
    <property type="entry name" value="Spore_coat_CotJB"/>
    <property type="match status" value="1"/>
</dbReference>
<dbReference type="AlphaFoldDB" id="A0A7C8LJH0"/>
<gene>
    <name evidence="2" type="ORF">GND95_00690</name>
</gene>
<keyword evidence="2" id="KW-0167">Capsid protein</keyword>
<dbReference type="EMBL" id="WSLF01000001">
    <property type="protein sequence ID" value="KAE9636982.1"/>
    <property type="molecule type" value="Genomic_DNA"/>
</dbReference>
<name>A0A7C8LJH0_9FIRM</name>
<reference evidence="2 3" key="1">
    <citation type="submission" date="2019-12" db="EMBL/GenBank/DDBJ databases">
        <title>Defluviitalea raffinosedens, isolated from a biogas fermenter, genome sequencing and characterization.</title>
        <authorList>
            <person name="Rettenmaier R."/>
            <person name="Schneider M."/>
            <person name="Neuhaus K."/>
            <person name="Liebl W."/>
            <person name="Zverlov V."/>
        </authorList>
    </citation>
    <scope>NUCLEOTIDE SEQUENCE [LARGE SCALE GENOMIC DNA]</scope>
    <source>
        <strain evidence="2 3">249c-K6</strain>
    </source>
</reference>
<evidence type="ECO:0000313" key="2">
    <source>
        <dbReference type="EMBL" id="KAE9636982.1"/>
    </source>
</evidence>
<organism evidence="2 3">
    <name type="scientific">Defluviitalea raffinosedens</name>
    <dbReference type="NCBI Taxonomy" id="1450156"/>
    <lineage>
        <taxon>Bacteria</taxon>
        <taxon>Bacillati</taxon>
        <taxon>Bacillota</taxon>
        <taxon>Clostridia</taxon>
        <taxon>Lachnospirales</taxon>
        <taxon>Defluviitaleaceae</taxon>
        <taxon>Defluviitalea</taxon>
    </lineage>
</organism>
<comment type="caution">
    <text evidence="2">The sequence shown here is derived from an EMBL/GenBank/DDBJ whole genome shotgun (WGS) entry which is preliminary data.</text>
</comment>
<proteinExistence type="predicted"/>
<dbReference type="Pfam" id="PF12652">
    <property type="entry name" value="CotJB"/>
    <property type="match status" value="1"/>
</dbReference>
<evidence type="ECO:0000259" key="1">
    <source>
        <dbReference type="Pfam" id="PF12652"/>
    </source>
</evidence>
<protein>
    <submittedName>
        <fullName evidence="2">Spore coat protein CotJB</fullName>
    </submittedName>
</protein>
<dbReference type="InterPro" id="IPR016571">
    <property type="entry name" value="Spore_coat_assembly_CotJB"/>
</dbReference>
<keyword evidence="2" id="KW-0946">Virion</keyword>
<dbReference type="OrthoDB" id="9804099at2"/>